<dbReference type="SUPFAM" id="SSF48403">
    <property type="entry name" value="Ankyrin repeat"/>
    <property type="match status" value="1"/>
</dbReference>
<keyword evidence="1" id="KW-0677">Repeat</keyword>
<evidence type="ECO:0000313" key="4">
    <source>
        <dbReference type="EMBL" id="KAJ5246091.1"/>
    </source>
</evidence>
<dbReference type="Pfam" id="PF12796">
    <property type="entry name" value="Ank_2"/>
    <property type="match status" value="1"/>
</dbReference>
<protein>
    <recommendedName>
        <fullName evidence="6">Ankyrin</fullName>
    </recommendedName>
</protein>
<proteinExistence type="predicted"/>
<evidence type="ECO:0000256" key="2">
    <source>
        <dbReference type="ARBA" id="ARBA00023043"/>
    </source>
</evidence>
<dbReference type="AlphaFoldDB" id="A0A9W9PFY3"/>
<feature type="repeat" description="ANK" evidence="3">
    <location>
        <begin position="86"/>
        <end position="112"/>
    </location>
</feature>
<feature type="repeat" description="ANK" evidence="3">
    <location>
        <begin position="339"/>
        <end position="371"/>
    </location>
</feature>
<dbReference type="GeneID" id="83197674"/>
<feature type="repeat" description="ANK" evidence="3">
    <location>
        <begin position="148"/>
        <end position="180"/>
    </location>
</feature>
<comment type="caution">
    <text evidence="4">The sequence shown here is derived from an EMBL/GenBank/DDBJ whole genome shotgun (WGS) entry which is preliminary data.</text>
</comment>
<dbReference type="PANTHER" id="PTHR24198:SF165">
    <property type="entry name" value="ANKYRIN REPEAT-CONTAINING PROTEIN-RELATED"/>
    <property type="match status" value="1"/>
</dbReference>
<dbReference type="Gene3D" id="1.25.40.20">
    <property type="entry name" value="Ankyrin repeat-containing domain"/>
    <property type="match status" value="3"/>
</dbReference>
<dbReference type="RefSeq" id="XP_058333512.1">
    <property type="nucleotide sequence ID" value="XM_058470371.1"/>
</dbReference>
<evidence type="ECO:0000256" key="3">
    <source>
        <dbReference type="PROSITE-ProRule" id="PRU00023"/>
    </source>
</evidence>
<organism evidence="4 5">
    <name type="scientific">Penicillium chermesinum</name>
    <dbReference type="NCBI Taxonomy" id="63820"/>
    <lineage>
        <taxon>Eukaryota</taxon>
        <taxon>Fungi</taxon>
        <taxon>Dikarya</taxon>
        <taxon>Ascomycota</taxon>
        <taxon>Pezizomycotina</taxon>
        <taxon>Eurotiomycetes</taxon>
        <taxon>Eurotiomycetidae</taxon>
        <taxon>Eurotiales</taxon>
        <taxon>Aspergillaceae</taxon>
        <taxon>Penicillium</taxon>
    </lineage>
</organism>
<evidence type="ECO:0000256" key="1">
    <source>
        <dbReference type="ARBA" id="ARBA00022737"/>
    </source>
</evidence>
<dbReference type="SMART" id="SM00248">
    <property type="entry name" value="ANK"/>
    <property type="match status" value="8"/>
</dbReference>
<name>A0A9W9PFY3_9EURO</name>
<dbReference type="OrthoDB" id="341259at2759"/>
<reference evidence="4" key="1">
    <citation type="submission" date="2022-11" db="EMBL/GenBank/DDBJ databases">
        <authorList>
            <person name="Petersen C."/>
        </authorList>
    </citation>
    <scope>NUCLEOTIDE SEQUENCE</scope>
    <source>
        <strain evidence="4">IBT 19713</strain>
    </source>
</reference>
<dbReference type="Proteomes" id="UP001150941">
    <property type="component" value="Unassembled WGS sequence"/>
</dbReference>
<dbReference type="PANTHER" id="PTHR24198">
    <property type="entry name" value="ANKYRIN REPEAT AND PROTEIN KINASE DOMAIN-CONTAINING PROTEIN"/>
    <property type="match status" value="1"/>
</dbReference>
<dbReference type="InterPro" id="IPR002110">
    <property type="entry name" value="Ankyrin_rpt"/>
</dbReference>
<evidence type="ECO:0008006" key="6">
    <source>
        <dbReference type="Google" id="ProtNLM"/>
    </source>
</evidence>
<keyword evidence="2 3" id="KW-0040">ANK repeat</keyword>
<dbReference type="PROSITE" id="PS50088">
    <property type="entry name" value="ANK_REPEAT"/>
    <property type="match status" value="3"/>
</dbReference>
<dbReference type="Pfam" id="PF00023">
    <property type="entry name" value="Ank"/>
    <property type="match status" value="2"/>
</dbReference>
<keyword evidence="5" id="KW-1185">Reference proteome</keyword>
<dbReference type="PROSITE" id="PS50297">
    <property type="entry name" value="ANK_REP_REGION"/>
    <property type="match status" value="2"/>
</dbReference>
<sequence>MSLLRLPDEIIFLISGLFDNPYCLNAFLQTCRRLYLLLNHSLYQGDSPYQIALKWGIENGCERTTQYALEAGAPADKFPLLYVPPTRRSPMQIACRLGNEAIVRLLLDRGVSEDSGIVGMQVAAERGHDEVIRLLVDRGFSPKGPAARGESPLNEAVRGNKLSTVKLLISLGCDPHIPGFFGPSLLFDAASLGHDEILRYLLASENIEPPLVDHLAVCAAASTGKETTLDLLLNYGASPILDRKNLKFLPLVLAAKKNHYVLAERLRGSLDLQSVIACGTPDDIDHKLLFLVSAACGWTDIVADLIDRGCPVDFEEPTYPDLGDRCAHLDCGWFIGQNSRMSPLVLAAHRGCLQVVEKLLNCNADLSAAPKLDAIASAVHGCHIKIIEILLDHSADPQHDRDESRFPVLR</sequence>
<evidence type="ECO:0000313" key="5">
    <source>
        <dbReference type="Proteomes" id="UP001150941"/>
    </source>
</evidence>
<dbReference type="InterPro" id="IPR036770">
    <property type="entry name" value="Ankyrin_rpt-contain_sf"/>
</dbReference>
<reference evidence="4" key="2">
    <citation type="journal article" date="2023" name="IMA Fungus">
        <title>Comparative genomic study of the Penicillium genus elucidates a diverse pangenome and 15 lateral gene transfer events.</title>
        <authorList>
            <person name="Petersen C."/>
            <person name="Sorensen T."/>
            <person name="Nielsen M.R."/>
            <person name="Sondergaard T.E."/>
            <person name="Sorensen J.L."/>
            <person name="Fitzpatrick D.A."/>
            <person name="Frisvad J.C."/>
            <person name="Nielsen K.L."/>
        </authorList>
    </citation>
    <scope>NUCLEOTIDE SEQUENCE</scope>
    <source>
        <strain evidence="4">IBT 19713</strain>
    </source>
</reference>
<dbReference type="EMBL" id="JAPQKS010000002">
    <property type="protein sequence ID" value="KAJ5246091.1"/>
    <property type="molecule type" value="Genomic_DNA"/>
</dbReference>
<gene>
    <name evidence="4" type="ORF">N7468_001074</name>
</gene>
<accession>A0A9W9PFY3</accession>